<protein>
    <submittedName>
        <fullName evidence="2">Uncharacterized protein</fullName>
    </submittedName>
</protein>
<dbReference type="GeneID" id="66072930"/>
<dbReference type="AlphaFoldDB" id="A0A9P7UXD9"/>
<proteinExistence type="predicted"/>
<organism evidence="2 3">
    <name type="scientific">Marasmius oreades</name>
    <name type="common">fairy-ring Marasmius</name>
    <dbReference type="NCBI Taxonomy" id="181124"/>
    <lineage>
        <taxon>Eukaryota</taxon>
        <taxon>Fungi</taxon>
        <taxon>Dikarya</taxon>
        <taxon>Basidiomycota</taxon>
        <taxon>Agaricomycotina</taxon>
        <taxon>Agaricomycetes</taxon>
        <taxon>Agaricomycetidae</taxon>
        <taxon>Agaricales</taxon>
        <taxon>Marasmiineae</taxon>
        <taxon>Marasmiaceae</taxon>
        <taxon>Marasmius</taxon>
    </lineage>
</organism>
<sequence>MPGIAVRHHSIHIPTGQAEAEADNEDDTKANIPTRDDDIGMQLEEEDSQSEELNDSAYQDPDSEWESDDEGSDGSESYDNSQEFVDIDTDTLRAEGYAHL</sequence>
<reference evidence="2" key="1">
    <citation type="journal article" date="2021" name="Genome Biol. Evol.">
        <title>The assembled and annotated genome of the fairy-ring fungus Marasmius oreades.</title>
        <authorList>
            <person name="Hiltunen M."/>
            <person name="Ament-Velasquez S.L."/>
            <person name="Johannesson H."/>
        </authorList>
    </citation>
    <scope>NUCLEOTIDE SEQUENCE</scope>
    <source>
        <strain evidence="2">03SP1</strain>
    </source>
</reference>
<dbReference type="KEGG" id="more:E1B28_003854"/>
<dbReference type="RefSeq" id="XP_043012884.1">
    <property type="nucleotide sequence ID" value="XM_043148292.1"/>
</dbReference>
<keyword evidence="3" id="KW-1185">Reference proteome</keyword>
<dbReference type="Proteomes" id="UP001049176">
    <property type="component" value="Chromosome 2"/>
</dbReference>
<feature type="compositionally biased region" description="Acidic residues" evidence="1">
    <location>
        <begin position="61"/>
        <end position="73"/>
    </location>
</feature>
<feature type="compositionally biased region" description="Basic and acidic residues" evidence="1">
    <location>
        <begin position="90"/>
        <end position="100"/>
    </location>
</feature>
<dbReference type="EMBL" id="CM032182">
    <property type="protein sequence ID" value="KAG7096414.1"/>
    <property type="molecule type" value="Genomic_DNA"/>
</dbReference>
<feature type="region of interest" description="Disordered" evidence="1">
    <location>
        <begin position="1"/>
        <end position="100"/>
    </location>
</feature>
<feature type="compositionally biased region" description="Acidic residues" evidence="1">
    <location>
        <begin position="43"/>
        <end position="54"/>
    </location>
</feature>
<evidence type="ECO:0000313" key="2">
    <source>
        <dbReference type="EMBL" id="KAG7096414.1"/>
    </source>
</evidence>
<gene>
    <name evidence="2" type="ORF">E1B28_003854</name>
</gene>
<accession>A0A9P7UXD9</accession>
<name>A0A9P7UXD9_9AGAR</name>
<evidence type="ECO:0000313" key="3">
    <source>
        <dbReference type="Proteomes" id="UP001049176"/>
    </source>
</evidence>
<evidence type="ECO:0000256" key="1">
    <source>
        <dbReference type="SAM" id="MobiDB-lite"/>
    </source>
</evidence>
<comment type="caution">
    <text evidence="2">The sequence shown here is derived from an EMBL/GenBank/DDBJ whole genome shotgun (WGS) entry which is preliminary data.</text>
</comment>
<feature type="compositionally biased region" description="Basic residues" evidence="1">
    <location>
        <begin position="1"/>
        <end position="11"/>
    </location>
</feature>